<dbReference type="Proteomes" id="UP000708208">
    <property type="component" value="Unassembled WGS sequence"/>
</dbReference>
<keyword evidence="3" id="KW-1185">Reference proteome</keyword>
<accession>A0A8J2PBZ1</accession>
<feature type="non-terminal residue" evidence="2">
    <location>
        <position position="75"/>
    </location>
</feature>
<evidence type="ECO:0000256" key="1">
    <source>
        <dbReference type="SAM" id="MobiDB-lite"/>
    </source>
</evidence>
<reference evidence="2" key="1">
    <citation type="submission" date="2021-06" db="EMBL/GenBank/DDBJ databases">
        <authorList>
            <person name="Hodson N. C."/>
            <person name="Mongue J. A."/>
            <person name="Jaron S. K."/>
        </authorList>
    </citation>
    <scope>NUCLEOTIDE SEQUENCE</scope>
</reference>
<proteinExistence type="predicted"/>
<evidence type="ECO:0000313" key="3">
    <source>
        <dbReference type="Proteomes" id="UP000708208"/>
    </source>
</evidence>
<evidence type="ECO:0000313" key="2">
    <source>
        <dbReference type="EMBL" id="CAG7822852.1"/>
    </source>
</evidence>
<comment type="caution">
    <text evidence="2">The sequence shown here is derived from an EMBL/GenBank/DDBJ whole genome shotgun (WGS) entry which is preliminary data.</text>
</comment>
<sequence length="75" mass="7925">DEDRERTEINNSVVKQEVILEEPLDTGSEHLPFPEGGSKDTPIESLNGPSSTNGLAGPATVRLLGQNPICKTGPA</sequence>
<dbReference type="EMBL" id="CAJVCH010527680">
    <property type="protein sequence ID" value="CAG7822852.1"/>
    <property type="molecule type" value="Genomic_DNA"/>
</dbReference>
<feature type="non-terminal residue" evidence="2">
    <location>
        <position position="1"/>
    </location>
</feature>
<gene>
    <name evidence="2" type="ORF">AFUS01_LOCUS33102</name>
</gene>
<feature type="region of interest" description="Disordered" evidence="1">
    <location>
        <begin position="21"/>
        <end position="59"/>
    </location>
</feature>
<protein>
    <submittedName>
        <fullName evidence="2">Uncharacterized protein</fullName>
    </submittedName>
</protein>
<name>A0A8J2PBZ1_9HEXA</name>
<organism evidence="2 3">
    <name type="scientific">Allacma fusca</name>
    <dbReference type="NCBI Taxonomy" id="39272"/>
    <lineage>
        <taxon>Eukaryota</taxon>
        <taxon>Metazoa</taxon>
        <taxon>Ecdysozoa</taxon>
        <taxon>Arthropoda</taxon>
        <taxon>Hexapoda</taxon>
        <taxon>Collembola</taxon>
        <taxon>Symphypleona</taxon>
        <taxon>Sminthuridae</taxon>
        <taxon>Allacma</taxon>
    </lineage>
</organism>
<dbReference type="AlphaFoldDB" id="A0A8J2PBZ1"/>